<dbReference type="EMBL" id="MW393850">
    <property type="protein sequence ID" value="QQM18246.1"/>
    <property type="molecule type" value="Genomic_DNA"/>
</dbReference>
<organism evidence="1 2">
    <name type="scientific">Stenotrophomonas phage Salva</name>
    <dbReference type="NCBI Taxonomy" id="2801524"/>
    <lineage>
        <taxon>Viruses</taxon>
        <taxon>Duplodnaviria</taxon>
        <taxon>Heunggongvirae</taxon>
        <taxon>Uroviricota</taxon>
        <taxon>Caudoviricetes</taxon>
        <taxon>Beaumontvirinae</taxon>
        <taxon>Salvavirus</taxon>
        <taxon>Salvavirus salva</taxon>
    </lineage>
</organism>
<gene>
    <name evidence="1" type="ORF">CPT_Salva_083</name>
</gene>
<reference evidence="1 2" key="1">
    <citation type="submission" date="2020-12" db="EMBL/GenBank/DDBJ databases">
        <title>Complete genome sequence of Stenotrophomonas maltophilia phage Salva.</title>
        <authorList>
            <person name="Jefferson B."/>
            <person name="Yao G."/>
            <person name="Clark J."/>
            <person name="Le T."/>
            <person name="Young R."/>
            <person name="Gonzalez C."/>
            <person name="Liu M."/>
        </authorList>
    </citation>
    <scope>NUCLEOTIDE SEQUENCE [LARGE SCALE GENOMIC DNA]</scope>
</reference>
<accession>A0A8B6Q891</accession>
<protein>
    <submittedName>
        <fullName evidence="1">Uncharacterized protein</fullName>
    </submittedName>
</protein>
<dbReference type="Proteomes" id="UP000595272">
    <property type="component" value="Segment"/>
</dbReference>
<proteinExistence type="predicted"/>
<evidence type="ECO:0000313" key="1">
    <source>
        <dbReference type="EMBL" id="QQM18246.1"/>
    </source>
</evidence>
<evidence type="ECO:0000313" key="2">
    <source>
        <dbReference type="Proteomes" id="UP000595272"/>
    </source>
</evidence>
<sequence>MAFDNKTMRRVVANKPHIALIDGWWRVSAIRLKGQAHSRVPTGAPQTAHDRWNAAHKFIQPLNHALHWCYACHQRVRR</sequence>
<name>A0A8B6Q891_9CAUD</name>
<keyword evidence="2" id="KW-1185">Reference proteome</keyword>